<protein>
    <submittedName>
        <fullName evidence="5">Protein FAM207A</fullName>
    </submittedName>
</protein>
<comment type="subcellular location">
    <subcellularLocation>
        <location evidence="1">Nucleus</location>
        <location evidence="1">Nucleolus</location>
    </subcellularLocation>
</comment>
<evidence type="ECO:0000256" key="4">
    <source>
        <dbReference type="SAM" id="MobiDB-lite"/>
    </source>
</evidence>
<dbReference type="AlphaFoldDB" id="A0A6G1QVV2"/>
<reference evidence="6" key="2">
    <citation type="submission" date="2019-02" db="EMBL/GenBank/DDBJ databases">
        <title>Opniocepnalus argus Var Kimnra genome.</title>
        <authorList>
            <person name="Zhou C."/>
            <person name="Xiao S."/>
        </authorList>
    </citation>
    <scope>NUCLEOTIDE SEQUENCE [LARGE SCALE GENOMIC DNA]</scope>
</reference>
<feature type="region of interest" description="Disordered" evidence="4">
    <location>
        <begin position="87"/>
        <end position="116"/>
    </location>
</feature>
<accession>A0A6G1QVV2</accession>
<evidence type="ECO:0000313" key="6">
    <source>
        <dbReference type="Proteomes" id="UP000503349"/>
    </source>
</evidence>
<dbReference type="PANTHER" id="PTHR31109">
    <property type="entry name" value="PROTEIN FAM207A"/>
    <property type="match status" value="1"/>
</dbReference>
<gene>
    <name evidence="5" type="ORF">EXN66_Car022141</name>
</gene>
<dbReference type="GO" id="GO:0000462">
    <property type="term" value="P:maturation of SSU-rRNA from tricistronic rRNA transcript (SSU-rRNA, 5.8S rRNA, LSU-rRNA)"/>
    <property type="evidence" value="ECO:0007669"/>
    <property type="project" value="InterPro"/>
</dbReference>
<sequence length="237" mass="26904">MVGKIKPLRFKRHQASANSDWLDNLEAPTGSLLLSASKKPLVLKLNVTPTLQGKDSGKQTMAENCFPTGIFDGTTITPEALVQSLTYEETPNVPIPSKKGSEEKTGKSKKEKMKERREKWLNKISSIKQTKEEQLAKARRQATPVVGDLRPLVDALPELCQLMRSPTALCHKSMKKKVRVKNPEPTDFSQMNMSQKRKLLETERSWFSEAVKTFSTKKNHLAEISEQLRKRMKQEED</sequence>
<dbReference type="GO" id="GO:0005730">
    <property type="term" value="C:nucleolus"/>
    <property type="evidence" value="ECO:0007669"/>
    <property type="project" value="UniProtKB-SubCell"/>
</dbReference>
<dbReference type="Pfam" id="PF15341">
    <property type="entry name" value="SLX9"/>
    <property type="match status" value="1"/>
</dbReference>
<organism evidence="5 6">
    <name type="scientific">Channa argus</name>
    <name type="common">Northern snakehead</name>
    <name type="synonym">Ophicephalus argus</name>
    <dbReference type="NCBI Taxonomy" id="215402"/>
    <lineage>
        <taxon>Eukaryota</taxon>
        <taxon>Metazoa</taxon>
        <taxon>Chordata</taxon>
        <taxon>Craniata</taxon>
        <taxon>Vertebrata</taxon>
        <taxon>Euteleostomi</taxon>
        <taxon>Actinopterygii</taxon>
        <taxon>Neopterygii</taxon>
        <taxon>Teleostei</taxon>
        <taxon>Neoteleostei</taxon>
        <taxon>Acanthomorphata</taxon>
        <taxon>Anabantaria</taxon>
        <taxon>Anabantiformes</taxon>
        <taxon>Channoidei</taxon>
        <taxon>Channidae</taxon>
        <taxon>Channa</taxon>
    </lineage>
</organism>
<comment type="similarity">
    <text evidence="2">Belongs to the SLX9 family.</text>
</comment>
<dbReference type="EMBL" id="CM015734">
    <property type="protein sequence ID" value="KAF3706449.1"/>
    <property type="molecule type" value="Genomic_DNA"/>
</dbReference>
<dbReference type="GO" id="GO:0030686">
    <property type="term" value="C:90S preribosome"/>
    <property type="evidence" value="ECO:0007669"/>
    <property type="project" value="InterPro"/>
</dbReference>
<proteinExistence type="inferred from homology"/>
<dbReference type="PANTHER" id="PTHR31109:SF2">
    <property type="entry name" value="RIBOSOME BIOGENESIS PROTEIN SLX9 HOMOLOG"/>
    <property type="match status" value="1"/>
</dbReference>
<dbReference type="Proteomes" id="UP000503349">
    <property type="component" value="Chromosome 23"/>
</dbReference>
<evidence type="ECO:0000256" key="3">
    <source>
        <dbReference type="ARBA" id="ARBA00023242"/>
    </source>
</evidence>
<evidence type="ECO:0000256" key="1">
    <source>
        <dbReference type="ARBA" id="ARBA00004604"/>
    </source>
</evidence>
<feature type="compositionally biased region" description="Basic and acidic residues" evidence="4">
    <location>
        <begin position="99"/>
        <end position="116"/>
    </location>
</feature>
<evidence type="ECO:0000313" key="5">
    <source>
        <dbReference type="EMBL" id="KAF3706449.1"/>
    </source>
</evidence>
<keyword evidence="3" id="KW-0539">Nucleus</keyword>
<name>A0A6G1QVV2_CHAAH</name>
<dbReference type="GO" id="GO:0030688">
    <property type="term" value="C:preribosome, small subunit precursor"/>
    <property type="evidence" value="ECO:0007669"/>
    <property type="project" value="InterPro"/>
</dbReference>
<dbReference type="InterPro" id="IPR028160">
    <property type="entry name" value="Slx9-like"/>
</dbReference>
<keyword evidence="6" id="KW-1185">Reference proteome</keyword>
<evidence type="ECO:0000256" key="2">
    <source>
        <dbReference type="ARBA" id="ARBA00011022"/>
    </source>
</evidence>
<reference evidence="5 6" key="1">
    <citation type="submission" date="2019-02" db="EMBL/GenBank/DDBJ databases">
        <title>Opniocepnalus argus genome.</title>
        <authorList>
            <person name="Zhou C."/>
            <person name="Xiao S."/>
        </authorList>
    </citation>
    <scope>NUCLEOTIDE SEQUENCE [LARGE SCALE GENOMIC DNA]</scope>
    <source>
        <strain evidence="5">OARG1902GOOAL</strain>
        <tissue evidence="5">Muscle</tissue>
    </source>
</reference>